<accession>A0AAD3E065</accession>
<evidence type="ECO:0000313" key="3">
    <source>
        <dbReference type="Proteomes" id="UP001054857"/>
    </source>
</evidence>
<evidence type="ECO:0000313" key="2">
    <source>
        <dbReference type="EMBL" id="GFR51295.1"/>
    </source>
</evidence>
<sequence>RRLPMLNSRHAAQELSMRVVRLAVRSAAEHAARRRQLEGQEQPGHGCGCGSLSRHQQEQPQEQQQAGGPGSSSDAAHHEAPQEQQPQQPLALLMAEEECADMAFEALSWAFNCASWPIRPQDSRTDTGSGRILDASAVAVATMWWGTAAPALTMAMRHFEEGPGEFQRTVLVQLLVLEVPMMPGSIAQLPSSPPPNLAAALAAGYIPLLELVLRMYGRTEDFDPFSGLEVLSSRTLGGPRLPWLLAYGKPRDAASLLATVTKAVQRFTVSRNVGMTHPMARTLIHLFRDLLCLLSSGQMAVGCGSADQSGSGSGGNSDSSDAAAGISTGSTSNCVSAAGVDRSSVAGDKPPIQQLLALAARAVQIWLPLLGRIFLKTPVVAGRWAALPTLFMACVCALAHAAVNQDRAVVKEEEMEDSPVGEAPKAIAATGNTAHRDDDVSGRICWRQVLLRDTGAIQLVGAVLRVLLAMPKGMARYEEYLDQLQEVAATLECLAAAFPEEVAAALRDGTLPGPQEVAVLGDSASGTQQGRLQDLQRRLMVTLEGLRSGTSLANSHPAELPDGIKVKQATSSELGALFAEAAAQWEMQVLAAVTHGSPLLVRDRCANPCCDSLAGESEAELPLPKVCRSCRK</sequence>
<comment type="caution">
    <text evidence="2">The sequence shown here is derived from an EMBL/GenBank/DDBJ whole genome shotgun (WGS) entry which is preliminary data.</text>
</comment>
<dbReference type="Proteomes" id="UP001054857">
    <property type="component" value="Unassembled WGS sequence"/>
</dbReference>
<dbReference type="EMBL" id="BMAR01000048">
    <property type="protein sequence ID" value="GFR51295.1"/>
    <property type="molecule type" value="Genomic_DNA"/>
</dbReference>
<organism evidence="2 3">
    <name type="scientific">Astrephomene gubernaculifera</name>
    <dbReference type="NCBI Taxonomy" id="47775"/>
    <lineage>
        <taxon>Eukaryota</taxon>
        <taxon>Viridiplantae</taxon>
        <taxon>Chlorophyta</taxon>
        <taxon>core chlorophytes</taxon>
        <taxon>Chlorophyceae</taxon>
        <taxon>CS clade</taxon>
        <taxon>Chlamydomonadales</taxon>
        <taxon>Astrephomenaceae</taxon>
        <taxon>Astrephomene</taxon>
    </lineage>
</organism>
<evidence type="ECO:0000256" key="1">
    <source>
        <dbReference type="SAM" id="MobiDB-lite"/>
    </source>
</evidence>
<feature type="region of interest" description="Disordered" evidence="1">
    <location>
        <begin position="33"/>
        <end position="87"/>
    </location>
</feature>
<name>A0AAD3E065_9CHLO</name>
<keyword evidence="3" id="KW-1185">Reference proteome</keyword>
<reference evidence="2 3" key="1">
    <citation type="journal article" date="2021" name="Sci. Rep.">
        <title>Genome sequencing of the multicellular alga Astrephomene provides insights into convergent evolution of germ-soma differentiation.</title>
        <authorList>
            <person name="Yamashita S."/>
            <person name="Yamamoto K."/>
            <person name="Matsuzaki R."/>
            <person name="Suzuki S."/>
            <person name="Yamaguchi H."/>
            <person name="Hirooka S."/>
            <person name="Minakuchi Y."/>
            <person name="Miyagishima S."/>
            <person name="Kawachi M."/>
            <person name="Toyoda A."/>
            <person name="Nozaki H."/>
        </authorList>
    </citation>
    <scope>NUCLEOTIDE SEQUENCE [LARGE SCALE GENOMIC DNA]</scope>
    <source>
        <strain evidence="2 3">NIES-4017</strain>
    </source>
</reference>
<dbReference type="AlphaFoldDB" id="A0AAD3E065"/>
<protein>
    <submittedName>
        <fullName evidence="2">Uncharacterized protein</fullName>
    </submittedName>
</protein>
<feature type="non-terminal residue" evidence="2">
    <location>
        <position position="1"/>
    </location>
</feature>
<gene>
    <name evidence="2" type="ORF">Agub_g13656</name>
</gene>
<feature type="region of interest" description="Disordered" evidence="1">
    <location>
        <begin position="305"/>
        <end position="324"/>
    </location>
</feature>
<feature type="non-terminal residue" evidence="2">
    <location>
        <position position="632"/>
    </location>
</feature>
<proteinExistence type="predicted"/>
<feature type="compositionally biased region" description="Low complexity" evidence="1">
    <location>
        <begin position="58"/>
        <end position="74"/>
    </location>
</feature>